<dbReference type="NCBIfam" id="TIGR00711">
    <property type="entry name" value="efflux_EmrB"/>
    <property type="match status" value="1"/>
</dbReference>
<dbReference type="PANTHER" id="PTHR42718">
    <property type="entry name" value="MAJOR FACILITATOR SUPERFAMILY MULTIDRUG TRANSPORTER MFSC"/>
    <property type="match status" value="1"/>
</dbReference>
<dbReference type="SUPFAM" id="SSF103473">
    <property type="entry name" value="MFS general substrate transporter"/>
    <property type="match status" value="1"/>
</dbReference>
<dbReference type="RefSeq" id="WP_158016774.1">
    <property type="nucleotide sequence ID" value="NZ_CBCSKE010000010.1"/>
</dbReference>
<organism evidence="10 11">
    <name type="scientific">Mycobacterium basiliense</name>
    <dbReference type="NCBI Taxonomy" id="2094119"/>
    <lineage>
        <taxon>Bacteria</taxon>
        <taxon>Bacillati</taxon>
        <taxon>Actinomycetota</taxon>
        <taxon>Actinomycetes</taxon>
        <taxon>Mycobacteriales</taxon>
        <taxon>Mycobacteriaceae</taxon>
        <taxon>Mycobacterium</taxon>
    </lineage>
</organism>
<feature type="domain" description="Major facilitator superfamily (MFS) profile" evidence="9">
    <location>
        <begin position="22"/>
        <end position="511"/>
    </location>
</feature>
<evidence type="ECO:0000259" key="9">
    <source>
        <dbReference type="PROSITE" id="PS50850"/>
    </source>
</evidence>
<dbReference type="EMBL" id="LR130759">
    <property type="protein sequence ID" value="VDM88777.1"/>
    <property type="molecule type" value="Genomic_DNA"/>
</dbReference>
<feature type="transmembrane region" description="Helical" evidence="8">
    <location>
        <begin position="56"/>
        <end position="77"/>
    </location>
</feature>
<evidence type="ECO:0000256" key="5">
    <source>
        <dbReference type="ARBA" id="ARBA00022692"/>
    </source>
</evidence>
<dbReference type="GO" id="GO:0005886">
    <property type="term" value="C:plasma membrane"/>
    <property type="evidence" value="ECO:0007669"/>
    <property type="project" value="UniProtKB-SubCell"/>
</dbReference>
<dbReference type="Proteomes" id="UP000269998">
    <property type="component" value="Chromosome"/>
</dbReference>
<feature type="transmembrane region" description="Helical" evidence="8">
    <location>
        <begin position="146"/>
        <end position="169"/>
    </location>
</feature>
<keyword evidence="4" id="KW-1003">Cell membrane</keyword>
<dbReference type="PRINTS" id="PR01036">
    <property type="entry name" value="TCRTETB"/>
</dbReference>
<dbReference type="InterPro" id="IPR011701">
    <property type="entry name" value="MFS"/>
</dbReference>
<dbReference type="InterPro" id="IPR036259">
    <property type="entry name" value="MFS_trans_sf"/>
</dbReference>
<dbReference type="InterPro" id="IPR020846">
    <property type="entry name" value="MFS_dom"/>
</dbReference>
<evidence type="ECO:0000256" key="6">
    <source>
        <dbReference type="ARBA" id="ARBA00022989"/>
    </source>
</evidence>
<feature type="transmembrane region" description="Helical" evidence="8">
    <location>
        <begin position="113"/>
        <end position="134"/>
    </location>
</feature>
<keyword evidence="6 8" id="KW-1133">Transmembrane helix</keyword>
<evidence type="ECO:0000256" key="1">
    <source>
        <dbReference type="ARBA" id="ARBA00004651"/>
    </source>
</evidence>
<evidence type="ECO:0000256" key="3">
    <source>
        <dbReference type="ARBA" id="ARBA00022448"/>
    </source>
</evidence>
<dbReference type="KEGG" id="mbai:MB901379_02341"/>
<dbReference type="InterPro" id="IPR004638">
    <property type="entry name" value="EmrB-like"/>
</dbReference>
<reference evidence="11" key="1">
    <citation type="submission" date="2018-02" db="EMBL/GenBank/DDBJ databases">
        <authorList>
            <person name="Seth-Smith MB H."/>
            <person name="Seth-Smith H."/>
        </authorList>
    </citation>
    <scope>NUCLEOTIDE SEQUENCE [LARGE SCALE GENOMIC DNA]</scope>
</reference>
<dbReference type="CDD" id="cd17503">
    <property type="entry name" value="MFS_LmrB_MDR_like"/>
    <property type="match status" value="1"/>
</dbReference>
<dbReference type="PROSITE" id="PS50850">
    <property type="entry name" value="MFS"/>
    <property type="match status" value="1"/>
</dbReference>
<protein>
    <submittedName>
        <fullName evidence="10">High-copy suppressor of rspA</fullName>
    </submittedName>
</protein>
<keyword evidence="3" id="KW-0813">Transport</keyword>
<evidence type="ECO:0000256" key="7">
    <source>
        <dbReference type="ARBA" id="ARBA00023136"/>
    </source>
</evidence>
<evidence type="ECO:0000256" key="8">
    <source>
        <dbReference type="SAM" id="Phobius"/>
    </source>
</evidence>
<proteinExistence type="inferred from homology"/>
<feature type="transmembrane region" description="Helical" evidence="8">
    <location>
        <begin position="484"/>
        <end position="506"/>
    </location>
</feature>
<accession>A0A3S4CBN1</accession>
<feature type="transmembrane region" description="Helical" evidence="8">
    <location>
        <begin position="89"/>
        <end position="107"/>
    </location>
</feature>
<comment type="similarity">
    <text evidence="2">Belongs to the major facilitator superfamily. EmrB family.</text>
</comment>
<feature type="transmembrane region" description="Helical" evidence="8">
    <location>
        <begin position="372"/>
        <end position="395"/>
    </location>
</feature>
<feature type="transmembrane region" description="Helical" evidence="8">
    <location>
        <begin position="209"/>
        <end position="229"/>
    </location>
</feature>
<feature type="transmembrane region" description="Helical" evidence="8">
    <location>
        <begin position="175"/>
        <end position="197"/>
    </location>
</feature>
<feature type="transmembrane region" description="Helical" evidence="8">
    <location>
        <begin position="317"/>
        <end position="336"/>
    </location>
</feature>
<dbReference type="PANTHER" id="PTHR42718:SF9">
    <property type="entry name" value="MAJOR FACILITATOR SUPERFAMILY MULTIDRUG TRANSPORTER MFSC"/>
    <property type="match status" value="1"/>
</dbReference>
<evidence type="ECO:0000313" key="11">
    <source>
        <dbReference type="Proteomes" id="UP000269998"/>
    </source>
</evidence>
<keyword evidence="5 8" id="KW-0812">Transmembrane</keyword>
<keyword evidence="7 8" id="KW-0472">Membrane</keyword>
<gene>
    <name evidence="10" type="primary">hsrA_2</name>
    <name evidence="10" type="ORF">MB901379_02341</name>
</gene>
<sequence length="519" mass="54899">MDGTDADPRGDAQRIDARLLRIAGVCVLGSMMAIVDTTVVTVAQRTFVATFHSTQAIVAWTMTGYTLALAAVIPLAGWAADRFGTKRPFIGSLLSFTFGSLLCAMAPNIAVLIAFRVVQGLGGGMLMPLVLTILTREAGPQRLGRVLAILGVPMLLGPVFGPVLGGWLIDSFSWQWIFWINVPIGLTTVVLAAIVLPHDEPTPSETFDVVGMLLLSPGLAAFLYGVSALPGRGTVADHHVWIPATAGLALIIAFVLHALYRADHPLIDLRLFENRTVTLANAAMFLFATSFFGAGLLFPSFFQELLHQRPLQAGMSLVPRGIGAMVTMPIAGALMDKRGVGRVLMVGVTLIALGMGVFAFGVALRADYLPTLVIGLAIMGLGMGATMMPLSAVAVQTLAPHQIARGSTLVNVNQQVAASIGTALMSVILTSQFNRSANIPIARQIDGLREEAARRGVPIDPLTLPAPARAPDFPINLMDDLSHAYTVVFVVAVALVALTFVPIAFLPTTPAAHDARQPN</sequence>
<name>A0A3S4CBN1_9MYCO</name>
<dbReference type="AlphaFoldDB" id="A0A3S4CBN1"/>
<feature type="transmembrane region" description="Helical" evidence="8">
    <location>
        <begin position="241"/>
        <end position="260"/>
    </location>
</feature>
<comment type="subcellular location">
    <subcellularLocation>
        <location evidence="1">Cell membrane</location>
        <topology evidence="1">Multi-pass membrane protein</topology>
    </subcellularLocation>
</comment>
<dbReference type="Gene3D" id="1.20.1250.20">
    <property type="entry name" value="MFS general substrate transporter like domains"/>
    <property type="match status" value="1"/>
</dbReference>
<feature type="transmembrane region" description="Helical" evidence="8">
    <location>
        <begin position="343"/>
        <end position="366"/>
    </location>
</feature>
<feature type="transmembrane region" description="Helical" evidence="8">
    <location>
        <begin position="19"/>
        <end position="44"/>
    </location>
</feature>
<evidence type="ECO:0000313" key="10">
    <source>
        <dbReference type="EMBL" id="VDM88777.1"/>
    </source>
</evidence>
<dbReference type="Gene3D" id="1.20.1720.10">
    <property type="entry name" value="Multidrug resistance protein D"/>
    <property type="match status" value="1"/>
</dbReference>
<dbReference type="Pfam" id="PF07690">
    <property type="entry name" value="MFS_1"/>
    <property type="match status" value="1"/>
</dbReference>
<dbReference type="OrthoDB" id="9812221at2"/>
<evidence type="ECO:0000256" key="2">
    <source>
        <dbReference type="ARBA" id="ARBA00008537"/>
    </source>
</evidence>
<keyword evidence="11" id="KW-1185">Reference proteome</keyword>
<evidence type="ECO:0000256" key="4">
    <source>
        <dbReference type="ARBA" id="ARBA00022475"/>
    </source>
</evidence>
<feature type="transmembrane region" description="Helical" evidence="8">
    <location>
        <begin position="281"/>
        <end position="302"/>
    </location>
</feature>
<dbReference type="GO" id="GO:0022857">
    <property type="term" value="F:transmembrane transporter activity"/>
    <property type="evidence" value="ECO:0007669"/>
    <property type="project" value="InterPro"/>
</dbReference>